<protein>
    <recommendedName>
        <fullName evidence="4">Leucyl/phenylalanyl-tRNA--protein transferase</fullName>
        <ecNumber evidence="4">2.3.2.6</ecNumber>
    </recommendedName>
    <alternativeName>
        <fullName evidence="4">L/F-transferase</fullName>
    </alternativeName>
    <alternativeName>
        <fullName evidence="4">Leucyltransferase</fullName>
    </alternativeName>
    <alternativeName>
        <fullName evidence="4">Phenyalanyltransferase</fullName>
    </alternativeName>
</protein>
<comment type="function">
    <text evidence="4">Functions in the N-end rule pathway of protein degradation where it conjugates Leu, Phe and, less efficiently, Met from aminoacyl-tRNAs to the N-termini of proteins containing an N-terminal arginine or lysine.</text>
</comment>
<dbReference type="STRING" id="69960.SAMN05421720_103205"/>
<dbReference type="InterPro" id="IPR016181">
    <property type="entry name" value="Acyl_CoA_acyltransferase"/>
</dbReference>
<dbReference type="InterPro" id="IPR004616">
    <property type="entry name" value="Leu/Phe-tRNA_Trfase"/>
</dbReference>
<comment type="catalytic activity">
    <reaction evidence="4">
        <text>L-phenylalanyl-tRNA(Phe) + an N-terminal L-alpha-aminoacyl-[protein] = an N-terminal L-phenylalanyl-L-alpha-aminoacyl-[protein] + tRNA(Phe)</text>
        <dbReference type="Rhea" id="RHEA:43632"/>
        <dbReference type="Rhea" id="RHEA-COMP:9668"/>
        <dbReference type="Rhea" id="RHEA-COMP:9699"/>
        <dbReference type="Rhea" id="RHEA-COMP:10636"/>
        <dbReference type="Rhea" id="RHEA-COMP:10637"/>
        <dbReference type="ChEBI" id="CHEBI:78442"/>
        <dbReference type="ChEBI" id="CHEBI:78531"/>
        <dbReference type="ChEBI" id="CHEBI:78597"/>
        <dbReference type="ChEBI" id="CHEBI:83561"/>
        <dbReference type="EC" id="2.3.2.6"/>
    </reaction>
</comment>
<evidence type="ECO:0000313" key="5">
    <source>
        <dbReference type="EMBL" id="SDE10586.1"/>
    </source>
</evidence>
<keyword evidence="1 4" id="KW-0963">Cytoplasm</keyword>
<dbReference type="RefSeq" id="WP_092783813.1">
    <property type="nucleotide sequence ID" value="NZ_FNAP01000003.1"/>
</dbReference>
<reference evidence="5 6" key="1">
    <citation type="submission" date="2016-10" db="EMBL/GenBank/DDBJ databases">
        <authorList>
            <person name="de Groot N.N."/>
        </authorList>
    </citation>
    <scope>NUCLEOTIDE SEQUENCE [LARGE SCALE GENOMIC DNA]</scope>
    <source>
        <strain evidence="5 6">ATCC 700224</strain>
    </source>
</reference>
<comment type="catalytic activity">
    <reaction evidence="4">
        <text>N-terminal L-arginyl-[protein] + L-leucyl-tRNA(Leu) = N-terminal L-leucyl-L-arginyl-[protein] + tRNA(Leu) + H(+)</text>
        <dbReference type="Rhea" id="RHEA:50416"/>
        <dbReference type="Rhea" id="RHEA-COMP:9613"/>
        <dbReference type="Rhea" id="RHEA-COMP:9622"/>
        <dbReference type="Rhea" id="RHEA-COMP:12672"/>
        <dbReference type="Rhea" id="RHEA-COMP:12673"/>
        <dbReference type="ChEBI" id="CHEBI:15378"/>
        <dbReference type="ChEBI" id="CHEBI:64719"/>
        <dbReference type="ChEBI" id="CHEBI:78442"/>
        <dbReference type="ChEBI" id="CHEBI:78494"/>
        <dbReference type="ChEBI" id="CHEBI:133044"/>
        <dbReference type="EC" id="2.3.2.6"/>
    </reaction>
</comment>
<evidence type="ECO:0000256" key="1">
    <source>
        <dbReference type="ARBA" id="ARBA00022490"/>
    </source>
</evidence>
<comment type="subcellular location">
    <subcellularLocation>
        <location evidence="4">Cytoplasm</location>
    </subcellularLocation>
</comment>
<dbReference type="Proteomes" id="UP000199412">
    <property type="component" value="Unassembled WGS sequence"/>
</dbReference>
<keyword evidence="6" id="KW-1185">Reference proteome</keyword>
<accession>A0A1G7A9M6</accession>
<dbReference type="Pfam" id="PF03588">
    <property type="entry name" value="Leu_Phe_trans"/>
    <property type="match status" value="1"/>
</dbReference>
<dbReference type="SUPFAM" id="SSF55729">
    <property type="entry name" value="Acyl-CoA N-acyltransferases (Nat)"/>
    <property type="match status" value="1"/>
</dbReference>
<evidence type="ECO:0000256" key="3">
    <source>
        <dbReference type="ARBA" id="ARBA00023315"/>
    </source>
</evidence>
<evidence type="ECO:0000313" key="6">
    <source>
        <dbReference type="Proteomes" id="UP000199412"/>
    </source>
</evidence>
<comment type="catalytic activity">
    <reaction evidence="4">
        <text>N-terminal L-lysyl-[protein] + L-leucyl-tRNA(Leu) = N-terminal L-leucyl-L-lysyl-[protein] + tRNA(Leu) + H(+)</text>
        <dbReference type="Rhea" id="RHEA:12340"/>
        <dbReference type="Rhea" id="RHEA-COMP:9613"/>
        <dbReference type="Rhea" id="RHEA-COMP:9622"/>
        <dbReference type="Rhea" id="RHEA-COMP:12670"/>
        <dbReference type="Rhea" id="RHEA-COMP:12671"/>
        <dbReference type="ChEBI" id="CHEBI:15378"/>
        <dbReference type="ChEBI" id="CHEBI:65249"/>
        <dbReference type="ChEBI" id="CHEBI:78442"/>
        <dbReference type="ChEBI" id="CHEBI:78494"/>
        <dbReference type="ChEBI" id="CHEBI:133043"/>
        <dbReference type="EC" id="2.3.2.6"/>
    </reaction>
</comment>
<dbReference type="GO" id="GO:0005737">
    <property type="term" value="C:cytoplasm"/>
    <property type="evidence" value="ECO:0007669"/>
    <property type="project" value="UniProtKB-SubCell"/>
</dbReference>
<dbReference type="PANTHER" id="PTHR30098">
    <property type="entry name" value="LEUCYL/PHENYLALANYL-TRNA--PROTEIN TRANSFERASE"/>
    <property type="match status" value="1"/>
</dbReference>
<evidence type="ECO:0000256" key="2">
    <source>
        <dbReference type="ARBA" id="ARBA00022679"/>
    </source>
</evidence>
<dbReference type="GO" id="GO:0008914">
    <property type="term" value="F:leucyl-tRNA--protein transferase activity"/>
    <property type="evidence" value="ECO:0007669"/>
    <property type="project" value="UniProtKB-UniRule"/>
</dbReference>
<dbReference type="AlphaFoldDB" id="A0A1G7A9M6"/>
<evidence type="ECO:0000256" key="4">
    <source>
        <dbReference type="HAMAP-Rule" id="MF_00688"/>
    </source>
</evidence>
<keyword evidence="3 4" id="KW-0012">Acyltransferase</keyword>
<dbReference type="PANTHER" id="PTHR30098:SF2">
    <property type="entry name" value="LEUCYL_PHENYLALANYL-TRNA--PROTEIN TRANSFERASE"/>
    <property type="match status" value="1"/>
</dbReference>
<proteinExistence type="inferred from homology"/>
<gene>
    <name evidence="4" type="primary">aat</name>
    <name evidence="5" type="ORF">SAMN05421720_103205</name>
</gene>
<name>A0A1G7A9M6_9PROT</name>
<keyword evidence="2 4" id="KW-0808">Transferase</keyword>
<dbReference type="OrthoDB" id="9790282at2"/>
<dbReference type="EMBL" id="FNAP01000003">
    <property type="protein sequence ID" value="SDE10586.1"/>
    <property type="molecule type" value="Genomic_DNA"/>
</dbReference>
<dbReference type="GO" id="GO:0030163">
    <property type="term" value="P:protein catabolic process"/>
    <property type="evidence" value="ECO:0007669"/>
    <property type="project" value="UniProtKB-UniRule"/>
</dbReference>
<sequence length="243" mass="27123">MSLLLRPILPPGAARTVFRLTPDILLRAYASGLFPMARARHDPKVYWVEPEQRGILPLDDVHIPRSLRRTLRRGTFEVRVDTAFADVVRGCAESVPNRPETWINEEIEAIFLDLHARGLAHSVETWADGRLVGGLYGLSLAAAFFGESMFSRATDASKVALCHLVARLRAGGYRLLDTQFTTDHLAQFGVREIPRDDYMTRLDDAMHMPWGRFHCDSDEFSASLSALSASLSNRSAQSSTHTS</sequence>
<dbReference type="EC" id="2.3.2.6" evidence="4"/>
<dbReference type="HAMAP" id="MF_00688">
    <property type="entry name" value="Leu_Phe_trans"/>
    <property type="match status" value="1"/>
</dbReference>
<dbReference type="NCBIfam" id="TIGR00667">
    <property type="entry name" value="aat"/>
    <property type="match status" value="1"/>
</dbReference>
<dbReference type="Gene3D" id="3.40.630.70">
    <property type="entry name" value="Leucyl/phenylalanyl-tRNA-protein transferase, C-terminal domain"/>
    <property type="match status" value="1"/>
</dbReference>
<organism evidence="5 6">
    <name type="scientific">Rhodospira trueperi</name>
    <dbReference type="NCBI Taxonomy" id="69960"/>
    <lineage>
        <taxon>Bacteria</taxon>
        <taxon>Pseudomonadati</taxon>
        <taxon>Pseudomonadota</taxon>
        <taxon>Alphaproteobacteria</taxon>
        <taxon>Rhodospirillales</taxon>
        <taxon>Rhodospirillaceae</taxon>
        <taxon>Rhodospira</taxon>
    </lineage>
</organism>
<dbReference type="InterPro" id="IPR042203">
    <property type="entry name" value="Leu/Phe-tRNA_Trfase_C"/>
</dbReference>
<comment type="similarity">
    <text evidence="4">Belongs to the L/F-transferase family.</text>
</comment>